<evidence type="ECO:0000313" key="3">
    <source>
        <dbReference type="Proteomes" id="UP001331515"/>
    </source>
</evidence>
<feature type="signal peptide" evidence="1">
    <location>
        <begin position="1"/>
        <end position="22"/>
    </location>
</feature>
<evidence type="ECO:0000256" key="1">
    <source>
        <dbReference type="SAM" id="SignalP"/>
    </source>
</evidence>
<protein>
    <submittedName>
        <fullName evidence="2">Uncharacterized protein</fullName>
    </submittedName>
</protein>
<reference evidence="2 3" key="1">
    <citation type="journal article" date="2023" name="Mol. Biol. Evol.">
        <title>Genomics of Secondarily Temperate Adaptation in the Only Non-Antarctic Icefish.</title>
        <authorList>
            <person name="Rivera-Colon A.G."/>
            <person name="Rayamajhi N."/>
            <person name="Minhas B.F."/>
            <person name="Madrigal G."/>
            <person name="Bilyk K.T."/>
            <person name="Yoon V."/>
            <person name="Hune M."/>
            <person name="Gregory S."/>
            <person name="Cheng C.H.C."/>
            <person name="Catchen J.M."/>
        </authorList>
    </citation>
    <scope>NUCLEOTIDE SEQUENCE [LARGE SCALE GENOMIC DNA]</scope>
    <source>
        <tissue evidence="2">White muscle</tissue>
    </source>
</reference>
<feature type="chain" id="PRO_5042874737" evidence="1">
    <location>
        <begin position="23"/>
        <end position="161"/>
    </location>
</feature>
<dbReference type="EMBL" id="JAURVH010001520">
    <property type="protein sequence ID" value="KAK5924663.1"/>
    <property type="molecule type" value="Genomic_DNA"/>
</dbReference>
<keyword evidence="1" id="KW-0732">Signal</keyword>
<accession>A0AAN8DQ07</accession>
<sequence length="161" mass="17839">MGHTLLCLRGFFFLNLLYRGQAQDAVLTIEPNWTTFFIGEKSKDSCCIRSQRTNQSPATDHMINQDETNQRENTSVLQDNACLYETIKGPEEPANDESRDVTYSVVELKNISKKGKRNEPEDCVYSHVQMTSAAGKSSPAAADETVYSELKPGTALGKIAA</sequence>
<evidence type="ECO:0000313" key="2">
    <source>
        <dbReference type="EMBL" id="KAK5924663.1"/>
    </source>
</evidence>
<keyword evidence="3" id="KW-1185">Reference proteome</keyword>
<proteinExistence type="predicted"/>
<comment type="caution">
    <text evidence="2">The sequence shown here is derived from an EMBL/GenBank/DDBJ whole genome shotgun (WGS) entry which is preliminary data.</text>
</comment>
<dbReference type="AlphaFoldDB" id="A0AAN8DQ07"/>
<name>A0AAN8DQ07_CHAGU</name>
<organism evidence="2 3">
    <name type="scientific">Champsocephalus gunnari</name>
    <name type="common">Mackerel icefish</name>
    <dbReference type="NCBI Taxonomy" id="52237"/>
    <lineage>
        <taxon>Eukaryota</taxon>
        <taxon>Metazoa</taxon>
        <taxon>Chordata</taxon>
        <taxon>Craniata</taxon>
        <taxon>Vertebrata</taxon>
        <taxon>Euteleostomi</taxon>
        <taxon>Actinopterygii</taxon>
        <taxon>Neopterygii</taxon>
        <taxon>Teleostei</taxon>
        <taxon>Neoteleostei</taxon>
        <taxon>Acanthomorphata</taxon>
        <taxon>Eupercaria</taxon>
        <taxon>Perciformes</taxon>
        <taxon>Notothenioidei</taxon>
        <taxon>Channichthyidae</taxon>
        <taxon>Champsocephalus</taxon>
    </lineage>
</organism>
<gene>
    <name evidence="2" type="ORF">CgunFtcFv8_017258</name>
</gene>
<dbReference type="Proteomes" id="UP001331515">
    <property type="component" value="Unassembled WGS sequence"/>
</dbReference>